<dbReference type="EMBL" id="GL883166">
    <property type="protein sequence ID" value="EGF98963.1"/>
    <property type="molecule type" value="Genomic_DNA"/>
</dbReference>
<dbReference type="GeneID" id="18924890"/>
<dbReference type="HOGENOM" id="CLU_124004_0_0_1"/>
<evidence type="ECO:0008006" key="3">
    <source>
        <dbReference type="Google" id="ProtNLM"/>
    </source>
</evidence>
<dbReference type="KEGG" id="mlr:MELLADRAFT_113124"/>
<dbReference type="Proteomes" id="UP000001072">
    <property type="component" value="Unassembled WGS sequence"/>
</dbReference>
<dbReference type="VEuPathDB" id="FungiDB:MELLADRAFT_113124"/>
<keyword evidence="2" id="KW-1185">Reference proteome</keyword>
<name>F4S8U1_MELLP</name>
<gene>
    <name evidence="1" type="ORF">MELLADRAFT_113124</name>
</gene>
<evidence type="ECO:0000313" key="2">
    <source>
        <dbReference type="Proteomes" id="UP000001072"/>
    </source>
</evidence>
<dbReference type="InParanoid" id="F4S8U1"/>
<evidence type="ECO:0000313" key="1">
    <source>
        <dbReference type="EMBL" id="EGF98963.1"/>
    </source>
</evidence>
<reference evidence="2" key="1">
    <citation type="journal article" date="2011" name="Proc. Natl. Acad. Sci. U.S.A.">
        <title>Obligate biotrophy features unraveled by the genomic analysis of rust fungi.</title>
        <authorList>
            <person name="Duplessis S."/>
            <person name="Cuomo C.A."/>
            <person name="Lin Y.-C."/>
            <person name="Aerts A."/>
            <person name="Tisserant E."/>
            <person name="Veneault-Fourrey C."/>
            <person name="Joly D.L."/>
            <person name="Hacquard S."/>
            <person name="Amselem J."/>
            <person name="Cantarel B.L."/>
            <person name="Chiu R."/>
            <person name="Coutinho P.M."/>
            <person name="Feau N."/>
            <person name="Field M."/>
            <person name="Frey P."/>
            <person name="Gelhaye E."/>
            <person name="Goldberg J."/>
            <person name="Grabherr M.G."/>
            <person name="Kodira C.D."/>
            <person name="Kohler A."/>
            <person name="Kuees U."/>
            <person name="Lindquist E.A."/>
            <person name="Lucas S.M."/>
            <person name="Mago R."/>
            <person name="Mauceli E."/>
            <person name="Morin E."/>
            <person name="Murat C."/>
            <person name="Pangilinan J.L."/>
            <person name="Park R."/>
            <person name="Pearson M."/>
            <person name="Quesneville H."/>
            <person name="Rouhier N."/>
            <person name="Sakthikumar S."/>
            <person name="Salamov A.A."/>
            <person name="Schmutz J."/>
            <person name="Selles B."/>
            <person name="Shapiro H."/>
            <person name="Tanguay P."/>
            <person name="Tuskan G.A."/>
            <person name="Henrissat B."/>
            <person name="Van de Peer Y."/>
            <person name="Rouze P."/>
            <person name="Ellis J.G."/>
            <person name="Dodds P.N."/>
            <person name="Schein J.E."/>
            <person name="Zhong S."/>
            <person name="Hamelin R.C."/>
            <person name="Grigoriev I.V."/>
            <person name="Szabo L.J."/>
            <person name="Martin F."/>
        </authorList>
    </citation>
    <scope>NUCLEOTIDE SEQUENCE [LARGE SCALE GENOMIC DNA]</scope>
    <source>
        <strain evidence="2">98AG31 / pathotype 3-4-7</strain>
    </source>
</reference>
<dbReference type="AlphaFoldDB" id="F4S8U1"/>
<accession>F4S8U1</accession>
<protein>
    <recommendedName>
        <fullName evidence="3">F-box domain-containing protein</fullName>
    </recommendedName>
</protein>
<dbReference type="RefSeq" id="XP_007417793.1">
    <property type="nucleotide sequence ID" value="XM_007417731.1"/>
</dbReference>
<proteinExistence type="predicted"/>
<organism evidence="2">
    <name type="scientific">Melampsora larici-populina (strain 98AG31 / pathotype 3-4-7)</name>
    <name type="common">Poplar leaf rust fungus</name>
    <dbReference type="NCBI Taxonomy" id="747676"/>
    <lineage>
        <taxon>Eukaryota</taxon>
        <taxon>Fungi</taxon>
        <taxon>Dikarya</taxon>
        <taxon>Basidiomycota</taxon>
        <taxon>Pucciniomycotina</taxon>
        <taxon>Pucciniomycetes</taxon>
        <taxon>Pucciniales</taxon>
        <taxon>Melampsoraceae</taxon>
        <taxon>Melampsora</taxon>
    </lineage>
</organism>
<sequence>MSLVAANNTKSLSFGLLPVEIVDLIISHYVEMAPRAASDPMNCANKAFLLLNSYKHLLNLQLVSKSWASAVIPFAYKSVYLLSPIMSSNSVADMLDTLAIPMNVLVTSYWHSKKYWHFLLKHLEYVPVNFPPNFKTIVFMTWNGSSVEDPELVELCSLYGIRCVFTNKLTHTDLSGSASWFK</sequence>